<dbReference type="Gene3D" id="3.20.20.70">
    <property type="entry name" value="Aldolase class I"/>
    <property type="match status" value="1"/>
</dbReference>
<comment type="function">
    <text evidence="9">Catalyzes the conversion of dihydroorotate to orotate.</text>
</comment>
<dbReference type="EMBL" id="QOQW01000024">
    <property type="protein sequence ID" value="RCK78311.1"/>
    <property type="molecule type" value="Genomic_DNA"/>
</dbReference>
<comment type="similarity">
    <text evidence="3 9">Belongs to the dihydroorotate dehydrogenase family. Type 1 subfamily.</text>
</comment>
<feature type="binding site" evidence="9">
    <location>
        <begin position="246"/>
        <end position="247"/>
    </location>
    <ligand>
        <name>FMN</name>
        <dbReference type="ChEBI" id="CHEBI:58210"/>
    </ligand>
</feature>
<sequence length="316" mass="32135">MNPLAVTVAGVAFPSPLVLASGVMGLSASSLKRVADAGAGAVTTKSCGLEERKGHPCPSILPFEHGLLNAVGLANPGVEEMAREIAEFQARSPIPVIASIFGRTEAEFGEAAARLLALVRPALLEINVSCPNVSSEFGQPFAADAAACARITSLVKARADGVPVAVKLSLMCPSIAQTAKACAAAGADAITAINSVGPGMLIDPHVRRPILANQVGGLSGGAILPLAVRAVWEIARAVPLPIIGTGGVTRPEDALQLILAGATAVGIGTGIYTCGLEVFGRINAFLTDWLAREGLRSLDALRGAAHHPPPAEARHG</sequence>
<keyword evidence="4 9" id="KW-0963">Cytoplasm</keyword>
<comment type="caution">
    <text evidence="11">The sequence shown here is derived from an EMBL/GenBank/DDBJ whole genome shotgun (WGS) entry which is preliminary data.</text>
</comment>
<comment type="cofactor">
    <cofactor evidence="9">
        <name>FMN</name>
        <dbReference type="ChEBI" id="CHEBI:58210"/>
    </cofactor>
    <text evidence="9">Binds 1 FMN per subunit.</text>
</comment>
<dbReference type="InterPro" id="IPR049622">
    <property type="entry name" value="Dihydroorotate_DH_I"/>
</dbReference>
<evidence type="ECO:0000256" key="1">
    <source>
        <dbReference type="ARBA" id="ARBA00004496"/>
    </source>
</evidence>
<dbReference type="InterPro" id="IPR024920">
    <property type="entry name" value="Dihydroorotate_DH_1"/>
</dbReference>
<evidence type="ECO:0000313" key="12">
    <source>
        <dbReference type="Proteomes" id="UP000252355"/>
    </source>
</evidence>
<evidence type="ECO:0000313" key="11">
    <source>
        <dbReference type="EMBL" id="RCK78311.1"/>
    </source>
</evidence>
<dbReference type="UniPathway" id="UPA00070"/>
<protein>
    <recommendedName>
        <fullName evidence="9">Dihydroorotate dehydrogenase</fullName>
        <shortName evidence="9">DHOD</shortName>
        <shortName evidence="9">DHODase</shortName>
        <shortName evidence="9">DHOdehase</shortName>
        <ecNumber evidence="9">1.3.-.-</ecNumber>
    </recommendedName>
</protein>
<feature type="active site" description="Nucleophile" evidence="9">
    <location>
        <position position="130"/>
    </location>
</feature>
<feature type="binding site" evidence="9">
    <location>
        <begin position="69"/>
        <end position="73"/>
    </location>
    <ligand>
        <name>substrate</name>
    </ligand>
</feature>
<dbReference type="InterPro" id="IPR005720">
    <property type="entry name" value="Dihydroorotate_DH_cat"/>
</dbReference>
<feature type="binding site" evidence="9">
    <location>
        <begin position="194"/>
        <end position="195"/>
    </location>
    <ligand>
        <name>substrate</name>
    </ligand>
</feature>
<dbReference type="SUPFAM" id="SSF51395">
    <property type="entry name" value="FMN-linked oxidoreductases"/>
    <property type="match status" value="1"/>
</dbReference>
<proteinExistence type="inferred from homology"/>
<evidence type="ECO:0000256" key="7">
    <source>
        <dbReference type="ARBA" id="ARBA00022975"/>
    </source>
</evidence>
<evidence type="ECO:0000256" key="5">
    <source>
        <dbReference type="ARBA" id="ARBA00022630"/>
    </source>
</evidence>
<dbReference type="Proteomes" id="UP000252355">
    <property type="component" value="Unassembled WGS sequence"/>
</dbReference>
<evidence type="ECO:0000256" key="9">
    <source>
        <dbReference type="HAMAP-Rule" id="MF_00224"/>
    </source>
</evidence>
<feature type="binding site" evidence="9">
    <location>
        <position position="127"/>
    </location>
    <ligand>
        <name>substrate</name>
    </ligand>
</feature>
<evidence type="ECO:0000256" key="6">
    <source>
        <dbReference type="ARBA" id="ARBA00022643"/>
    </source>
</evidence>
<feature type="domain" description="Dihydroorotate dehydrogenase catalytic" evidence="10">
    <location>
        <begin position="4"/>
        <end position="287"/>
    </location>
</feature>
<dbReference type="Gene3D" id="2.30.26.10">
    <property type="entry name" value="Dihydroorotate Dehydrogenase A, chain A, domain 2"/>
    <property type="match status" value="1"/>
</dbReference>
<dbReference type="NCBIfam" id="NF005574">
    <property type="entry name" value="PRK07259.1"/>
    <property type="match status" value="1"/>
</dbReference>
<accession>A0A367ZLS0</accession>
<name>A0A367ZLS0_9BACT</name>
<feature type="binding site" evidence="9">
    <location>
        <begin position="45"/>
        <end position="46"/>
    </location>
    <ligand>
        <name>FMN</name>
        <dbReference type="ChEBI" id="CHEBI:58210"/>
    </ligand>
</feature>
<feature type="binding site" evidence="9">
    <location>
        <position position="167"/>
    </location>
    <ligand>
        <name>FMN</name>
        <dbReference type="ChEBI" id="CHEBI:58210"/>
    </ligand>
</feature>
<evidence type="ECO:0000256" key="2">
    <source>
        <dbReference type="ARBA" id="ARBA00004725"/>
    </source>
</evidence>
<evidence type="ECO:0000256" key="8">
    <source>
        <dbReference type="ARBA" id="ARBA00023002"/>
    </source>
</evidence>
<dbReference type="PANTHER" id="PTHR48109">
    <property type="entry name" value="DIHYDROOROTATE DEHYDROGENASE (QUINONE), MITOCHONDRIAL-RELATED"/>
    <property type="match status" value="1"/>
</dbReference>
<evidence type="ECO:0000259" key="10">
    <source>
        <dbReference type="Pfam" id="PF01180"/>
    </source>
</evidence>
<evidence type="ECO:0000256" key="3">
    <source>
        <dbReference type="ARBA" id="ARBA00008008"/>
    </source>
</evidence>
<keyword evidence="8 9" id="KW-0560">Oxidoreductase</keyword>
<comment type="pathway">
    <text evidence="2 9">Pyrimidine metabolism; UMP biosynthesis via de novo pathway.</text>
</comment>
<reference evidence="11 12" key="1">
    <citation type="submission" date="2018-05" db="EMBL/GenBank/DDBJ databases">
        <title>A metagenomic window into the 2 km-deep terrestrial subsurface aquifer revealed taxonomically and functionally diverse microbial community comprising novel uncultured bacterial lineages.</title>
        <authorList>
            <person name="Kadnikov V.V."/>
            <person name="Mardanov A.V."/>
            <person name="Beletsky A.V."/>
            <person name="Banks D."/>
            <person name="Pimenov N.V."/>
            <person name="Frank Y.A."/>
            <person name="Karnachuk O.V."/>
            <person name="Ravin N.V."/>
        </authorList>
    </citation>
    <scope>NUCLEOTIDE SEQUENCE [LARGE SCALE GENOMIC DNA]</scope>
    <source>
        <strain evidence="11">BY5</strain>
    </source>
</reference>
<feature type="binding site" evidence="9">
    <location>
        <begin position="268"/>
        <end position="269"/>
    </location>
    <ligand>
        <name>FMN</name>
        <dbReference type="ChEBI" id="CHEBI:58210"/>
    </ligand>
</feature>
<keyword evidence="7 9" id="KW-0665">Pyrimidine biosynthesis</keyword>
<dbReference type="InterPro" id="IPR023359">
    <property type="entry name" value="Dihydro_DH_chainA_dom2"/>
</dbReference>
<feature type="binding site" evidence="9">
    <location>
        <position position="127"/>
    </location>
    <ligand>
        <name>FMN</name>
        <dbReference type="ChEBI" id="CHEBI:58210"/>
    </ligand>
</feature>
<dbReference type="InterPro" id="IPR013785">
    <property type="entry name" value="Aldolase_TIM"/>
</dbReference>
<dbReference type="GO" id="GO:0006207">
    <property type="term" value="P:'de novo' pyrimidine nucleobase biosynthetic process"/>
    <property type="evidence" value="ECO:0007669"/>
    <property type="project" value="TreeGrafter"/>
</dbReference>
<gene>
    <name evidence="9" type="primary">pyrD</name>
    <name evidence="11" type="ORF">OZSIB_1553</name>
</gene>
<dbReference type="InterPro" id="IPR050074">
    <property type="entry name" value="DHO_dehydrogenase"/>
</dbReference>
<feature type="binding site" evidence="9">
    <location>
        <position position="45"/>
    </location>
    <ligand>
        <name>substrate</name>
    </ligand>
</feature>
<dbReference type="AlphaFoldDB" id="A0A367ZLS0"/>
<keyword evidence="5 9" id="KW-0285">Flavoprotein</keyword>
<evidence type="ECO:0000256" key="4">
    <source>
        <dbReference type="ARBA" id="ARBA00022490"/>
    </source>
</evidence>
<feature type="binding site" evidence="9">
    <location>
        <position position="21"/>
    </location>
    <ligand>
        <name>FMN</name>
        <dbReference type="ChEBI" id="CHEBI:58210"/>
    </ligand>
</feature>
<dbReference type="InterPro" id="IPR012135">
    <property type="entry name" value="Dihydroorotate_DH_1_2"/>
</dbReference>
<dbReference type="GO" id="GO:0044205">
    <property type="term" value="P:'de novo' UMP biosynthetic process"/>
    <property type="evidence" value="ECO:0007669"/>
    <property type="project" value="UniProtKB-UniRule"/>
</dbReference>
<dbReference type="NCBIfam" id="TIGR01037">
    <property type="entry name" value="pyrD_sub1_fam"/>
    <property type="match status" value="1"/>
</dbReference>
<dbReference type="Pfam" id="PF01180">
    <property type="entry name" value="DHO_dh"/>
    <property type="match status" value="1"/>
</dbReference>
<comment type="catalytic activity">
    <reaction evidence="9">
        <text>(S)-dihydroorotate + A = orotate + AH2</text>
        <dbReference type="Rhea" id="RHEA:18073"/>
        <dbReference type="ChEBI" id="CHEBI:13193"/>
        <dbReference type="ChEBI" id="CHEBI:17499"/>
        <dbReference type="ChEBI" id="CHEBI:30839"/>
        <dbReference type="ChEBI" id="CHEBI:30864"/>
    </reaction>
</comment>
<dbReference type="GO" id="GO:0004152">
    <property type="term" value="F:dihydroorotate dehydrogenase activity"/>
    <property type="evidence" value="ECO:0007669"/>
    <property type="project" value="UniProtKB-UniRule"/>
</dbReference>
<comment type="subcellular location">
    <subcellularLocation>
        <location evidence="1 9">Cytoplasm</location>
    </subcellularLocation>
</comment>
<dbReference type="GO" id="GO:0005737">
    <property type="term" value="C:cytoplasm"/>
    <property type="evidence" value="ECO:0007669"/>
    <property type="project" value="UniProtKB-SubCell"/>
</dbReference>
<keyword evidence="6 9" id="KW-0288">FMN</keyword>
<feature type="binding site" evidence="9">
    <location>
        <position position="220"/>
    </location>
    <ligand>
        <name>FMN</name>
        <dbReference type="ChEBI" id="CHEBI:58210"/>
    </ligand>
</feature>
<organism evidence="11 12">
    <name type="scientific">Candidatus Ozemobacter sibiricus</name>
    <dbReference type="NCBI Taxonomy" id="2268124"/>
    <lineage>
        <taxon>Bacteria</taxon>
        <taxon>Candidatus Ozemobacteria</taxon>
        <taxon>Candidatus Ozemobacterales</taxon>
        <taxon>Candidatus Ozemobacteraceae</taxon>
        <taxon>Candidatus Ozemobacter</taxon>
    </lineage>
</organism>
<dbReference type="PIRSF" id="PIRSF000164">
    <property type="entry name" value="DHO_oxidase"/>
    <property type="match status" value="1"/>
</dbReference>
<feature type="binding site" evidence="9">
    <location>
        <position position="193"/>
    </location>
    <ligand>
        <name>FMN</name>
        <dbReference type="ChEBI" id="CHEBI:58210"/>
    </ligand>
</feature>
<comment type="caution">
    <text evidence="9">Lacks conserved residue(s) required for the propagation of feature annotation.</text>
</comment>
<dbReference type="HAMAP" id="MF_00224">
    <property type="entry name" value="DHO_dh_type1"/>
    <property type="match status" value="1"/>
</dbReference>
<dbReference type="EC" id="1.3.-.-" evidence="9"/>
<dbReference type="PANTHER" id="PTHR48109:SF1">
    <property type="entry name" value="DIHYDROOROTATE DEHYDROGENASE (FUMARATE)"/>
    <property type="match status" value="1"/>
</dbReference>